<dbReference type="AlphaFoldDB" id="A0A9D1PWH0"/>
<keyword evidence="2" id="KW-0472">Membrane</keyword>
<evidence type="ECO:0000256" key="1">
    <source>
        <dbReference type="SAM" id="MobiDB-lite"/>
    </source>
</evidence>
<proteinExistence type="predicted"/>
<feature type="compositionally biased region" description="Polar residues" evidence="1">
    <location>
        <begin position="1"/>
        <end position="10"/>
    </location>
</feature>
<name>A0A9D1PWH0_9BACT</name>
<dbReference type="Proteomes" id="UP000886752">
    <property type="component" value="Unassembled WGS sequence"/>
</dbReference>
<accession>A0A9D1PWH0</accession>
<evidence type="ECO:0000313" key="3">
    <source>
        <dbReference type="EMBL" id="HIW00356.1"/>
    </source>
</evidence>
<comment type="caution">
    <text evidence="3">The sequence shown here is derived from an EMBL/GenBank/DDBJ whole genome shotgun (WGS) entry which is preliminary data.</text>
</comment>
<keyword evidence="2" id="KW-0812">Transmembrane</keyword>
<sequence length="210" mass="22957">MSDTIRSSASVPAHYRKKEEETGSPGSPDKDPQTMSAGAFKARQSGLFDRIVRIFFIRLPLGACGFMLGVHVVTTAMYESLQESCLFLGATVAWCLALGLVYLLPGRLAEACVQGLFRATRLDERLPEDIRIACITVPACLAQYALMLKGIFISFDVNVLEWLWQNNLYDSVPNPPALASVLSLPMFALAFVAISRAIAAIVKVIVMRVS</sequence>
<reference evidence="3" key="1">
    <citation type="journal article" date="2021" name="PeerJ">
        <title>Extensive microbial diversity within the chicken gut microbiome revealed by metagenomics and culture.</title>
        <authorList>
            <person name="Gilroy R."/>
            <person name="Ravi A."/>
            <person name="Getino M."/>
            <person name="Pursley I."/>
            <person name="Horton D.L."/>
            <person name="Alikhan N.F."/>
            <person name="Baker D."/>
            <person name="Gharbi K."/>
            <person name="Hall N."/>
            <person name="Watson M."/>
            <person name="Adriaenssens E.M."/>
            <person name="Foster-Nyarko E."/>
            <person name="Jarju S."/>
            <person name="Secka A."/>
            <person name="Antonio M."/>
            <person name="Oren A."/>
            <person name="Chaudhuri R.R."/>
            <person name="La Ragione R."/>
            <person name="Hildebrand F."/>
            <person name="Pallen M.J."/>
        </authorList>
    </citation>
    <scope>NUCLEOTIDE SEQUENCE</scope>
    <source>
        <strain evidence="3">ChiHecec2B26-446</strain>
    </source>
</reference>
<dbReference type="EMBL" id="DXHV01000044">
    <property type="protein sequence ID" value="HIW00356.1"/>
    <property type="molecule type" value="Genomic_DNA"/>
</dbReference>
<organism evidence="3 4">
    <name type="scientific">Candidatus Desulfovibrio intestinipullorum</name>
    <dbReference type="NCBI Taxonomy" id="2838536"/>
    <lineage>
        <taxon>Bacteria</taxon>
        <taxon>Pseudomonadati</taxon>
        <taxon>Thermodesulfobacteriota</taxon>
        <taxon>Desulfovibrionia</taxon>
        <taxon>Desulfovibrionales</taxon>
        <taxon>Desulfovibrionaceae</taxon>
        <taxon>Desulfovibrio</taxon>
    </lineage>
</organism>
<evidence type="ECO:0000256" key="2">
    <source>
        <dbReference type="SAM" id="Phobius"/>
    </source>
</evidence>
<keyword evidence="2" id="KW-1133">Transmembrane helix</keyword>
<feature type="region of interest" description="Disordered" evidence="1">
    <location>
        <begin position="1"/>
        <end position="35"/>
    </location>
</feature>
<reference evidence="3" key="2">
    <citation type="submission" date="2021-04" db="EMBL/GenBank/DDBJ databases">
        <authorList>
            <person name="Gilroy R."/>
        </authorList>
    </citation>
    <scope>NUCLEOTIDE SEQUENCE</scope>
    <source>
        <strain evidence="3">ChiHecec2B26-446</strain>
    </source>
</reference>
<feature type="transmembrane region" description="Helical" evidence="2">
    <location>
        <begin position="177"/>
        <end position="206"/>
    </location>
</feature>
<feature type="transmembrane region" description="Helical" evidence="2">
    <location>
        <begin position="51"/>
        <end position="74"/>
    </location>
</feature>
<gene>
    <name evidence="3" type="ORF">H9894_04125</name>
</gene>
<feature type="transmembrane region" description="Helical" evidence="2">
    <location>
        <begin position="86"/>
        <end position="109"/>
    </location>
</feature>
<evidence type="ECO:0000313" key="4">
    <source>
        <dbReference type="Proteomes" id="UP000886752"/>
    </source>
</evidence>
<feature type="transmembrane region" description="Helical" evidence="2">
    <location>
        <begin position="130"/>
        <end position="157"/>
    </location>
</feature>
<protein>
    <submittedName>
        <fullName evidence="3">Uncharacterized protein</fullName>
    </submittedName>
</protein>